<keyword evidence="3" id="KW-1185">Reference proteome</keyword>
<dbReference type="RefSeq" id="WP_111062318.1">
    <property type="nucleotide sequence ID" value="NZ_JBHUCU010000002.1"/>
</dbReference>
<feature type="chain" id="PRO_5016056547" description="Secreted protein" evidence="1">
    <location>
        <begin position="27"/>
        <end position="154"/>
    </location>
</feature>
<gene>
    <name evidence="2" type="ORF">DNU06_06000</name>
</gene>
<evidence type="ECO:0000313" key="3">
    <source>
        <dbReference type="Proteomes" id="UP000249248"/>
    </source>
</evidence>
<evidence type="ECO:0000313" key="2">
    <source>
        <dbReference type="EMBL" id="PZE18165.1"/>
    </source>
</evidence>
<proteinExistence type="predicted"/>
<dbReference type="InterPro" id="IPR058512">
    <property type="entry name" value="DUF8199"/>
</dbReference>
<evidence type="ECO:0000256" key="1">
    <source>
        <dbReference type="SAM" id="SignalP"/>
    </source>
</evidence>
<organism evidence="2 3">
    <name type="scientific">Putridiphycobacter roseus</name>
    <dbReference type="NCBI Taxonomy" id="2219161"/>
    <lineage>
        <taxon>Bacteria</taxon>
        <taxon>Pseudomonadati</taxon>
        <taxon>Bacteroidota</taxon>
        <taxon>Flavobacteriia</taxon>
        <taxon>Flavobacteriales</taxon>
        <taxon>Crocinitomicaceae</taxon>
        <taxon>Putridiphycobacter</taxon>
    </lineage>
</organism>
<name>A0A2W1NFB7_9FLAO</name>
<sequence length="154" mass="17484">MNTKFSYRALAMFMAFLMFSSSIGFSMDIHFCGGKLESFSFFGDAEPCEMMKAKQEKESHSCCESPKKVIKSCDNRETVKGNCCHNESFVIDNGGELETSDFSLEQFQQVLVAVIVLFPNINLFKTASKQVNYAYYNPPPIIKDISILHQVFRI</sequence>
<dbReference type="NCBIfam" id="NF047658">
    <property type="entry name" value="HYC_CC_PP"/>
    <property type="match status" value="2"/>
</dbReference>
<dbReference type="EMBL" id="QKSB01000002">
    <property type="protein sequence ID" value="PZE18165.1"/>
    <property type="molecule type" value="Genomic_DNA"/>
</dbReference>
<dbReference type="Pfam" id="PF26622">
    <property type="entry name" value="DUF8199"/>
    <property type="match status" value="1"/>
</dbReference>
<accession>A0A2W1NFB7</accession>
<dbReference type="AlphaFoldDB" id="A0A2W1NFB7"/>
<dbReference type="InterPro" id="IPR058060">
    <property type="entry name" value="HYC_CC_PP"/>
</dbReference>
<comment type="caution">
    <text evidence="2">The sequence shown here is derived from an EMBL/GenBank/DDBJ whole genome shotgun (WGS) entry which is preliminary data.</text>
</comment>
<protein>
    <recommendedName>
        <fullName evidence="4">Secreted protein</fullName>
    </recommendedName>
</protein>
<dbReference type="Proteomes" id="UP000249248">
    <property type="component" value="Unassembled WGS sequence"/>
</dbReference>
<feature type="signal peptide" evidence="1">
    <location>
        <begin position="1"/>
        <end position="26"/>
    </location>
</feature>
<reference evidence="2 3" key="1">
    <citation type="submission" date="2018-06" db="EMBL/GenBank/DDBJ databases">
        <title>The draft genome sequence of Crocinitomix sp. SM1701.</title>
        <authorList>
            <person name="Zhang X."/>
        </authorList>
    </citation>
    <scope>NUCLEOTIDE SEQUENCE [LARGE SCALE GENOMIC DNA]</scope>
    <source>
        <strain evidence="2 3">SM1701</strain>
    </source>
</reference>
<evidence type="ECO:0008006" key="4">
    <source>
        <dbReference type="Google" id="ProtNLM"/>
    </source>
</evidence>
<keyword evidence="1" id="KW-0732">Signal</keyword>
<dbReference type="OrthoDB" id="1493875at2"/>